<evidence type="ECO:0000256" key="2">
    <source>
        <dbReference type="ARBA" id="ARBA00022475"/>
    </source>
</evidence>
<evidence type="ECO:0000256" key="8">
    <source>
        <dbReference type="ARBA" id="ARBA00023170"/>
    </source>
</evidence>
<evidence type="ECO:0000256" key="1">
    <source>
        <dbReference type="ARBA" id="ARBA00004651"/>
    </source>
</evidence>
<feature type="transmembrane region" description="Helical" evidence="10">
    <location>
        <begin position="307"/>
        <end position="327"/>
    </location>
</feature>
<evidence type="ECO:0000256" key="5">
    <source>
        <dbReference type="ARBA" id="ARBA00022725"/>
    </source>
</evidence>
<name>A0A9N9XK92_PHYSR</name>
<dbReference type="AlphaFoldDB" id="A0A9N9XK92"/>
<gene>
    <name evidence="11" type="ORF">PHYEVI_LOCUS3559</name>
</gene>
<feature type="transmembrane region" description="Helical" evidence="10">
    <location>
        <begin position="369"/>
        <end position="388"/>
    </location>
</feature>
<dbReference type="GO" id="GO:0005886">
    <property type="term" value="C:plasma membrane"/>
    <property type="evidence" value="ECO:0007669"/>
    <property type="project" value="UniProtKB-SubCell"/>
</dbReference>
<evidence type="ECO:0000256" key="9">
    <source>
        <dbReference type="ARBA" id="ARBA00023224"/>
    </source>
</evidence>
<feature type="transmembrane region" description="Helical" evidence="10">
    <location>
        <begin position="274"/>
        <end position="295"/>
    </location>
</feature>
<proteinExistence type="inferred from homology"/>
<evidence type="ECO:0000256" key="10">
    <source>
        <dbReference type="RuleBase" id="RU351113"/>
    </source>
</evidence>
<keyword evidence="2" id="KW-1003">Cell membrane</keyword>
<evidence type="ECO:0000256" key="6">
    <source>
        <dbReference type="ARBA" id="ARBA00022989"/>
    </source>
</evidence>
<dbReference type="EMBL" id="OU900106">
    <property type="protein sequence ID" value="CAG9857148.1"/>
    <property type="molecule type" value="Genomic_DNA"/>
</dbReference>
<keyword evidence="6 10" id="KW-1133">Transmembrane helix</keyword>
<comment type="subcellular location">
    <subcellularLocation>
        <location evidence="1 10">Cell membrane</location>
        <topology evidence="1 10">Multi-pass membrane protein</topology>
    </subcellularLocation>
</comment>
<protein>
    <recommendedName>
        <fullName evidence="10">Odorant receptor</fullName>
    </recommendedName>
</protein>
<keyword evidence="3 10" id="KW-0716">Sensory transduction</keyword>
<dbReference type="Pfam" id="PF02949">
    <property type="entry name" value="7tm_6"/>
    <property type="match status" value="1"/>
</dbReference>
<evidence type="ECO:0000256" key="7">
    <source>
        <dbReference type="ARBA" id="ARBA00023136"/>
    </source>
</evidence>
<feature type="transmembrane region" description="Helical" evidence="10">
    <location>
        <begin position="194"/>
        <end position="214"/>
    </location>
</feature>
<sequence length="403" mass="46554">MGEIRDINFKEIVSVQVFLLEGFSYMLPQYYTIPKVAYFCAAFLIYIVGFFYSQLACEFFKIYFNAENVTDVLSDSFLFLTHLVQTTKLGYMYYYRKRLWDLIESLNQPAFRPVSLAQRDTLGRYIGMAKFISYKFQILCLLTCMFWTFYPFTLEELMLPLDSWYPFNTTYNPNFGIAYFHTSVGSWLNGTSNIAADTLFAGLIMAACAQLEILRDTLTNLRDYAKARLGGLGENSGKSGGIPAILMDEMSALLVDCVNHHRCILNFVREFQLIFSYAILAQFVVSVIIICTTMYNLTLIPFGSMQSISLIIYQYCILLEIFLWCYFGNEVMIQSNLLCDAAYKCDWTDCSPTFKKHLLYFMTRSQMEMNIYAGSFFTLSLTTFVKIVKSSWSYFAVLISMNK</sequence>
<organism evidence="11 12">
    <name type="scientific">Phyllotreta striolata</name>
    <name type="common">Striped flea beetle</name>
    <name type="synonym">Crioceris striolata</name>
    <dbReference type="NCBI Taxonomy" id="444603"/>
    <lineage>
        <taxon>Eukaryota</taxon>
        <taxon>Metazoa</taxon>
        <taxon>Ecdysozoa</taxon>
        <taxon>Arthropoda</taxon>
        <taxon>Hexapoda</taxon>
        <taxon>Insecta</taxon>
        <taxon>Pterygota</taxon>
        <taxon>Neoptera</taxon>
        <taxon>Endopterygota</taxon>
        <taxon>Coleoptera</taxon>
        <taxon>Polyphaga</taxon>
        <taxon>Cucujiformia</taxon>
        <taxon>Chrysomeloidea</taxon>
        <taxon>Chrysomelidae</taxon>
        <taxon>Galerucinae</taxon>
        <taxon>Alticini</taxon>
        <taxon>Phyllotreta</taxon>
    </lineage>
</organism>
<keyword evidence="9 10" id="KW-0807">Transducer</keyword>
<feature type="transmembrane region" description="Helical" evidence="10">
    <location>
        <begin position="36"/>
        <end position="56"/>
    </location>
</feature>
<dbReference type="GO" id="GO:0005549">
    <property type="term" value="F:odorant binding"/>
    <property type="evidence" value="ECO:0007669"/>
    <property type="project" value="InterPro"/>
</dbReference>
<dbReference type="GO" id="GO:0004984">
    <property type="term" value="F:olfactory receptor activity"/>
    <property type="evidence" value="ECO:0007669"/>
    <property type="project" value="InterPro"/>
</dbReference>
<evidence type="ECO:0000256" key="4">
    <source>
        <dbReference type="ARBA" id="ARBA00022692"/>
    </source>
</evidence>
<keyword evidence="7 10" id="KW-0472">Membrane</keyword>
<comment type="similarity">
    <text evidence="10">Belongs to the insect chemoreceptor superfamily. Heteromeric odorant receptor channel (TC 1.A.69) family.</text>
</comment>
<keyword evidence="8 10" id="KW-0675">Receptor</keyword>
<keyword evidence="5 10" id="KW-0552">Olfaction</keyword>
<keyword evidence="4 10" id="KW-0812">Transmembrane</keyword>
<dbReference type="PANTHER" id="PTHR21137:SF35">
    <property type="entry name" value="ODORANT RECEPTOR 19A-RELATED"/>
    <property type="match status" value="1"/>
</dbReference>
<evidence type="ECO:0000256" key="3">
    <source>
        <dbReference type="ARBA" id="ARBA00022606"/>
    </source>
</evidence>
<dbReference type="InterPro" id="IPR004117">
    <property type="entry name" value="7tm6_olfct_rcpt"/>
</dbReference>
<keyword evidence="12" id="KW-1185">Reference proteome</keyword>
<accession>A0A9N9XK92</accession>
<reference evidence="11" key="1">
    <citation type="submission" date="2022-01" db="EMBL/GenBank/DDBJ databases">
        <authorList>
            <person name="King R."/>
        </authorList>
    </citation>
    <scope>NUCLEOTIDE SEQUENCE</scope>
</reference>
<evidence type="ECO:0000313" key="12">
    <source>
        <dbReference type="Proteomes" id="UP001153712"/>
    </source>
</evidence>
<dbReference type="GO" id="GO:0007165">
    <property type="term" value="P:signal transduction"/>
    <property type="evidence" value="ECO:0007669"/>
    <property type="project" value="UniProtKB-KW"/>
</dbReference>
<dbReference type="Proteomes" id="UP001153712">
    <property type="component" value="Chromosome 13"/>
</dbReference>
<evidence type="ECO:0000313" key="11">
    <source>
        <dbReference type="EMBL" id="CAG9857148.1"/>
    </source>
</evidence>
<feature type="transmembrane region" description="Helical" evidence="10">
    <location>
        <begin position="132"/>
        <end position="150"/>
    </location>
</feature>
<dbReference type="OrthoDB" id="8189294at2759"/>
<dbReference type="PANTHER" id="PTHR21137">
    <property type="entry name" value="ODORANT RECEPTOR"/>
    <property type="match status" value="1"/>
</dbReference>
<comment type="caution">
    <text evidence="10">Lacks conserved residue(s) required for the propagation of feature annotation.</text>
</comment>